<reference evidence="1" key="1">
    <citation type="submission" date="2022-07" db="EMBL/GenBank/DDBJ databases">
        <authorList>
            <person name="Criscuolo A."/>
        </authorList>
    </citation>
    <scope>NUCLEOTIDE SEQUENCE</scope>
    <source>
        <strain evidence="1">CIP103197</strain>
    </source>
</reference>
<evidence type="ECO:0000313" key="1">
    <source>
        <dbReference type="EMBL" id="CAH9050537.1"/>
    </source>
</evidence>
<gene>
    <name evidence="1" type="ORF">PSEHALCIP103_00212</name>
</gene>
<organism evidence="1 2">
    <name type="scientific">Pseudoalteromonas haloplanktis</name>
    <name type="common">Alteromonas haloplanktis</name>
    <dbReference type="NCBI Taxonomy" id="228"/>
    <lineage>
        <taxon>Bacteria</taxon>
        <taxon>Pseudomonadati</taxon>
        <taxon>Pseudomonadota</taxon>
        <taxon>Gammaproteobacteria</taxon>
        <taxon>Alteromonadales</taxon>
        <taxon>Pseudoalteromonadaceae</taxon>
        <taxon>Pseudoalteromonas</taxon>
    </lineage>
</organism>
<sequence>MLNAMKPKNEVAELYPDTVNEWKCAGKIETLVEDQAPKVLIHTP</sequence>
<proteinExistence type="predicted"/>
<dbReference type="Proteomes" id="UP001152447">
    <property type="component" value="Unassembled WGS sequence"/>
</dbReference>
<accession>A0A9W4VVI1</accession>
<comment type="caution">
    <text evidence="1">The sequence shown here is derived from an EMBL/GenBank/DDBJ whole genome shotgun (WGS) entry which is preliminary data.</text>
</comment>
<keyword evidence="2" id="KW-1185">Reference proteome</keyword>
<dbReference type="AlphaFoldDB" id="A0A9W4VVI1"/>
<protein>
    <submittedName>
        <fullName evidence="1">Uncharacterized protein</fullName>
    </submittedName>
</protein>
<evidence type="ECO:0000313" key="2">
    <source>
        <dbReference type="Proteomes" id="UP001152447"/>
    </source>
</evidence>
<dbReference type="EMBL" id="CAMAPB010000002">
    <property type="protein sequence ID" value="CAH9050537.1"/>
    <property type="molecule type" value="Genomic_DNA"/>
</dbReference>
<name>A0A9W4VVI1_PSEHA</name>